<feature type="compositionally biased region" description="Low complexity" evidence="1">
    <location>
        <begin position="179"/>
        <end position="194"/>
    </location>
</feature>
<keyword evidence="2" id="KW-0732">Signal</keyword>
<proteinExistence type="predicted"/>
<dbReference type="EMBL" id="UZAF01020952">
    <property type="protein sequence ID" value="VDO74215.1"/>
    <property type="molecule type" value="Genomic_DNA"/>
</dbReference>
<evidence type="ECO:0000313" key="4">
    <source>
        <dbReference type="Proteomes" id="UP000268014"/>
    </source>
</evidence>
<dbReference type="Proteomes" id="UP000268014">
    <property type="component" value="Unassembled WGS sequence"/>
</dbReference>
<protein>
    <submittedName>
        <fullName evidence="5">Retrotrans_gag domain-containing protein</fullName>
    </submittedName>
</protein>
<feature type="signal peptide" evidence="2">
    <location>
        <begin position="1"/>
        <end position="19"/>
    </location>
</feature>
<feature type="chain" id="PRO_5043124244" evidence="2">
    <location>
        <begin position="20"/>
        <end position="390"/>
    </location>
</feature>
<feature type="compositionally biased region" description="Polar residues" evidence="1">
    <location>
        <begin position="166"/>
        <end position="178"/>
    </location>
</feature>
<gene>
    <name evidence="3" type="ORF">HPLM_LOCUS18957</name>
</gene>
<name>A0A0N4X3M3_HAEPC</name>
<dbReference type="OrthoDB" id="5861198at2759"/>
<evidence type="ECO:0000313" key="3">
    <source>
        <dbReference type="EMBL" id="VDO74215.1"/>
    </source>
</evidence>
<sequence length="390" mass="44218">MRWIDGLALTLLIVDSWSSFKDHEAIQGALPTGKEVEVLNIPPEATSQIQPLDVYFFLPSKAMYKRIVSFVIAHDLDCQPDGTAQITSAPIQEYDAPVSPTPFRAFQNPERNQIRIQYNPTFIQHTAFHNDNRQVILVDNYQDYGNVYEQIYDQPSTSQQVYNTYEQPSTSRQFLNNQPSADPIISDDLSSDSPPRSPTPIPEQPTQDRSPSPTPPIENMDIGEHHVPAQPDSVFDKLCLSSYASKLPTFSGDKGGAGLMNFLEKFNEIGNIMGLTESKMVRLLPAHLKGAAKAVFENFPDTDKQNWRIATRKLREHFSTDHFLDMAREKVMEMRMEPGESPVVFSNRIRKEILDAYPSSQLSDKRKFLQNMIFTNALSNPIKQRLKLLG</sequence>
<dbReference type="AlphaFoldDB" id="A0A0N4X3M3"/>
<accession>A0A0N4X3M3</accession>
<evidence type="ECO:0000256" key="1">
    <source>
        <dbReference type="SAM" id="MobiDB-lite"/>
    </source>
</evidence>
<evidence type="ECO:0000313" key="5">
    <source>
        <dbReference type="WBParaSite" id="HPLM_0001896501-mRNA-1"/>
    </source>
</evidence>
<evidence type="ECO:0000256" key="2">
    <source>
        <dbReference type="SAM" id="SignalP"/>
    </source>
</evidence>
<organism evidence="5">
    <name type="scientific">Haemonchus placei</name>
    <name type="common">Barber's pole worm</name>
    <dbReference type="NCBI Taxonomy" id="6290"/>
    <lineage>
        <taxon>Eukaryota</taxon>
        <taxon>Metazoa</taxon>
        <taxon>Ecdysozoa</taxon>
        <taxon>Nematoda</taxon>
        <taxon>Chromadorea</taxon>
        <taxon>Rhabditida</taxon>
        <taxon>Rhabditina</taxon>
        <taxon>Rhabditomorpha</taxon>
        <taxon>Strongyloidea</taxon>
        <taxon>Trichostrongylidae</taxon>
        <taxon>Haemonchus</taxon>
    </lineage>
</organism>
<dbReference type="WBParaSite" id="HPLM_0001896501-mRNA-1">
    <property type="protein sequence ID" value="HPLM_0001896501-mRNA-1"/>
    <property type="gene ID" value="HPLM_0001896501"/>
</dbReference>
<keyword evidence="4" id="KW-1185">Reference proteome</keyword>
<feature type="region of interest" description="Disordered" evidence="1">
    <location>
        <begin position="166"/>
        <end position="228"/>
    </location>
</feature>
<reference evidence="3 4" key="2">
    <citation type="submission" date="2018-11" db="EMBL/GenBank/DDBJ databases">
        <authorList>
            <consortium name="Pathogen Informatics"/>
        </authorList>
    </citation>
    <scope>NUCLEOTIDE SEQUENCE [LARGE SCALE GENOMIC DNA]</scope>
    <source>
        <strain evidence="3 4">MHpl1</strain>
    </source>
</reference>
<reference evidence="5" key="1">
    <citation type="submission" date="2017-02" db="UniProtKB">
        <authorList>
            <consortium name="WormBaseParasite"/>
        </authorList>
    </citation>
    <scope>IDENTIFICATION</scope>
</reference>
<dbReference type="STRING" id="6290.A0A0N4X3M3"/>